<organism evidence="1">
    <name type="scientific">viral metagenome</name>
    <dbReference type="NCBI Taxonomy" id="1070528"/>
    <lineage>
        <taxon>unclassified sequences</taxon>
        <taxon>metagenomes</taxon>
        <taxon>organismal metagenomes</taxon>
    </lineage>
</organism>
<sequence>MSRKQKAYNKVCHFWTTYGERLQSENRQGTFKYDIVEKMRHLHQELSLSSDASSDVLIIIHGKILDVLREQKMYIIQFYFCIDEFNDYLCALRLLDVIIRHNMMD</sequence>
<name>A0A6C0LNY2_9ZZZZ</name>
<dbReference type="AlphaFoldDB" id="A0A6C0LNY2"/>
<evidence type="ECO:0000313" key="1">
    <source>
        <dbReference type="EMBL" id="QHU31284.1"/>
    </source>
</evidence>
<accession>A0A6C0LNY2</accession>
<proteinExistence type="predicted"/>
<dbReference type="EMBL" id="MN740525">
    <property type="protein sequence ID" value="QHU31284.1"/>
    <property type="molecule type" value="Genomic_DNA"/>
</dbReference>
<reference evidence="1" key="1">
    <citation type="journal article" date="2020" name="Nature">
        <title>Giant virus diversity and host interactions through global metagenomics.</title>
        <authorList>
            <person name="Schulz F."/>
            <person name="Roux S."/>
            <person name="Paez-Espino D."/>
            <person name="Jungbluth S."/>
            <person name="Walsh D.A."/>
            <person name="Denef V.J."/>
            <person name="McMahon K.D."/>
            <person name="Konstantinidis K.T."/>
            <person name="Eloe-Fadrosh E.A."/>
            <person name="Kyrpides N.C."/>
            <person name="Woyke T."/>
        </authorList>
    </citation>
    <scope>NUCLEOTIDE SEQUENCE</scope>
    <source>
        <strain evidence="1">GVMAG-M-3300027963-21</strain>
    </source>
</reference>
<protein>
    <submittedName>
        <fullName evidence="1">Uncharacterized protein</fullName>
    </submittedName>
</protein>